<dbReference type="PANTHER" id="PTHR11889">
    <property type="entry name" value="HEDGEHOG"/>
    <property type="match status" value="1"/>
</dbReference>
<evidence type="ECO:0000256" key="1">
    <source>
        <dbReference type="SAM" id="MobiDB-lite"/>
    </source>
</evidence>
<evidence type="ECO:0000259" key="2">
    <source>
        <dbReference type="PROSITE" id="PS50836"/>
    </source>
</evidence>
<gene>
    <name evidence="3" type="ORF">BU14_0342s0018</name>
</gene>
<organism evidence="3 4">
    <name type="scientific">Porphyra umbilicalis</name>
    <name type="common">Purple laver</name>
    <name type="synonym">Red alga</name>
    <dbReference type="NCBI Taxonomy" id="2786"/>
    <lineage>
        <taxon>Eukaryota</taxon>
        <taxon>Rhodophyta</taxon>
        <taxon>Bangiophyceae</taxon>
        <taxon>Bangiales</taxon>
        <taxon>Bangiaceae</taxon>
        <taxon>Porphyra</taxon>
    </lineage>
</organism>
<dbReference type="InterPro" id="IPR050387">
    <property type="entry name" value="Hedgehog_Signaling"/>
</dbReference>
<dbReference type="OrthoDB" id="5539at2759"/>
<accession>A0A1X6NY21</accession>
<dbReference type="PROSITE" id="PS50836">
    <property type="entry name" value="DOMON"/>
    <property type="match status" value="1"/>
</dbReference>
<feature type="domain" description="DOMON" evidence="2">
    <location>
        <begin position="168"/>
        <end position="297"/>
    </location>
</feature>
<feature type="compositionally biased region" description="Basic and acidic residues" evidence="1">
    <location>
        <begin position="89"/>
        <end position="126"/>
    </location>
</feature>
<dbReference type="Gene3D" id="2.170.16.10">
    <property type="entry name" value="Hedgehog/Intein (Hint) domain"/>
    <property type="match status" value="1"/>
</dbReference>
<reference evidence="3 4" key="1">
    <citation type="submission" date="2017-03" db="EMBL/GenBank/DDBJ databases">
        <title>WGS assembly of Porphyra umbilicalis.</title>
        <authorList>
            <person name="Brawley S.H."/>
            <person name="Blouin N.A."/>
            <person name="Ficko-Blean E."/>
            <person name="Wheeler G.L."/>
            <person name="Lohr M."/>
            <person name="Goodson H.V."/>
            <person name="Jenkins J.W."/>
            <person name="Blaby-Haas C.E."/>
            <person name="Helliwell K.E."/>
            <person name="Chan C."/>
            <person name="Marriage T."/>
            <person name="Bhattacharya D."/>
            <person name="Klein A.S."/>
            <person name="Badis Y."/>
            <person name="Brodie J."/>
            <person name="Cao Y."/>
            <person name="Collen J."/>
            <person name="Dittami S.M."/>
            <person name="Gachon C.M."/>
            <person name="Green B.R."/>
            <person name="Karpowicz S."/>
            <person name="Kim J.W."/>
            <person name="Kudahl U."/>
            <person name="Lin S."/>
            <person name="Michel G."/>
            <person name="Mittag M."/>
            <person name="Olson B.J."/>
            <person name="Pangilinan J."/>
            <person name="Peng Y."/>
            <person name="Qiu H."/>
            <person name="Shu S."/>
            <person name="Singer J.T."/>
            <person name="Smith A.G."/>
            <person name="Sprecher B.N."/>
            <person name="Wagner V."/>
            <person name="Wang W."/>
            <person name="Wang Z.-Y."/>
            <person name="Yan J."/>
            <person name="Yarish C."/>
            <person name="Zoeuner-Riek S."/>
            <person name="Zhuang Y."/>
            <person name="Zou Y."/>
            <person name="Lindquist E.A."/>
            <person name="Grimwood J."/>
            <person name="Barry K."/>
            <person name="Rokhsar D.S."/>
            <person name="Schmutz J."/>
            <person name="Stiller J.W."/>
            <person name="Grossman A.R."/>
            <person name="Prochnik S.E."/>
        </authorList>
    </citation>
    <scope>NUCLEOTIDE SEQUENCE [LARGE SCALE GENOMIC DNA]</scope>
    <source>
        <strain evidence="3">4086291</strain>
    </source>
</reference>
<feature type="compositionally biased region" description="Basic and acidic residues" evidence="1">
    <location>
        <begin position="1"/>
        <end position="24"/>
    </location>
</feature>
<proteinExistence type="predicted"/>
<dbReference type="AlphaFoldDB" id="A0A1X6NY21"/>
<sequence>MDGDHGGDDHHADDAGGGDHHTGDAEGDEASGNVQAAASGAESEGEAGADGAHSDGAGTDHDHDHDASDGHHDDDAATAGASTDETGDADDHSGQSHSEEGHSGDHSDGDGGHDDGGGGHGDDGGHGHGGGVHVGHDTPNPPLTTCFLPSAPGGARNYSRCQSLPGQVPMSLYWDVDEAAGTLTAAFTAQSIGWAAFAFNGADEADAMLSGDAANPNVAVAGRATGADTAAVGVYALRAKASAGVQPIGSGVYTGLTATRDAAGALVVGFTRPLAGARGAPAVPTDGTPVNAIWSTGPPSPSAGALRKHVGHGLGGIDFTRSDLDATAAGGGDADGSDGGGDDESACFPASAMVDAGDRGAVRMADLRVGDAVASAAAGGAPTDVYLFTHADADAVTRFVVLTTGGGRRPLVVSPGHYVFLAGGRTAAARTVRVGDALVDAATGAAAPVTAVSRVLARGLYNPQTLSGDLAVDGYAVSTWTTAVAPAVASAALAPVRAVYGVGGGWLWGGVGLRGGWPRLAALLPSGRDSL</sequence>
<dbReference type="EMBL" id="KV918993">
    <property type="protein sequence ID" value="OSX73498.1"/>
    <property type="molecule type" value="Genomic_DNA"/>
</dbReference>
<protein>
    <recommendedName>
        <fullName evidence="2">DOMON domain-containing protein</fullName>
    </recommendedName>
</protein>
<dbReference type="Proteomes" id="UP000218209">
    <property type="component" value="Unassembled WGS sequence"/>
</dbReference>
<dbReference type="PANTHER" id="PTHR11889:SF31">
    <property type="entry name" value="PROTEIN HEDGEHOG"/>
    <property type="match status" value="1"/>
</dbReference>
<dbReference type="Pfam" id="PF01079">
    <property type="entry name" value="Hint"/>
    <property type="match status" value="1"/>
</dbReference>
<dbReference type="InterPro" id="IPR036844">
    <property type="entry name" value="Hint_dom_sf"/>
</dbReference>
<feature type="compositionally biased region" description="Basic and acidic residues" evidence="1">
    <location>
        <begin position="58"/>
        <end position="75"/>
    </location>
</feature>
<dbReference type="GO" id="GO:0016540">
    <property type="term" value="P:protein autoprocessing"/>
    <property type="evidence" value="ECO:0007669"/>
    <property type="project" value="InterPro"/>
</dbReference>
<keyword evidence="4" id="KW-1185">Reference proteome</keyword>
<feature type="region of interest" description="Disordered" evidence="1">
    <location>
        <begin position="1"/>
        <end position="148"/>
    </location>
</feature>
<dbReference type="SUPFAM" id="SSF51294">
    <property type="entry name" value="Hedgehog/intein (Hint) domain"/>
    <property type="match status" value="1"/>
</dbReference>
<evidence type="ECO:0000313" key="3">
    <source>
        <dbReference type="EMBL" id="OSX73498.1"/>
    </source>
</evidence>
<dbReference type="InterPro" id="IPR001767">
    <property type="entry name" value="Hedgehog_Hint"/>
</dbReference>
<dbReference type="CDD" id="cd00081">
    <property type="entry name" value="Hint"/>
    <property type="match status" value="1"/>
</dbReference>
<evidence type="ECO:0000313" key="4">
    <source>
        <dbReference type="Proteomes" id="UP000218209"/>
    </source>
</evidence>
<name>A0A1X6NY21_PORUM</name>
<dbReference type="InterPro" id="IPR005018">
    <property type="entry name" value="DOMON_domain"/>
</dbReference>